<dbReference type="SUPFAM" id="SSF52833">
    <property type="entry name" value="Thioredoxin-like"/>
    <property type="match status" value="1"/>
</dbReference>
<dbReference type="InterPro" id="IPR013766">
    <property type="entry name" value="Thioredoxin_domain"/>
</dbReference>
<gene>
    <name evidence="3" type="ORF">THRCLA_09924</name>
</gene>
<reference evidence="3 4" key="1">
    <citation type="journal article" date="2014" name="Genome Biol. Evol.">
        <title>The secreted proteins of Achlya hypogyna and Thraustotheca clavata identify the ancestral oomycete secretome and reveal gene acquisitions by horizontal gene transfer.</title>
        <authorList>
            <person name="Misner I."/>
            <person name="Blouin N."/>
            <person name="Leonard G."/>
            <person name="Richards T.A."/>
            <person name="Lane C.E."/>
        </authorList>
    </citation>
    <scope>NUCLEOTIDE SEQUENCE [LARGE SCALE GENOMIC DNA]</scope>
    <source>
        <strain evidence="3 4">ATCC 34112</strain>
    </source>
</reference>
<feature type="signal peptide" evidence="1">
    <location>
        <begin position="1"/>
        <end position="19"/>
    </location>
</feature>
<keyword evidence="1" id="KW-0732">Signal</keyword>
<evidence type="ECO:0000313" key="3">
    <source>
        <dbReference type="EMBL" id="OQR89094.1"/>
    </source>
</evidence>
<dbReference type="PANTHER" id="PTHR19991">
    <property type="entry name" value="L 2 01289"/>
    <property type="match status" value="1"/>
</dbReference>
<sequence length="179" mass="20403">MKYLPSCILFILFVSFATGNSIIKLTSANFDTITHLENPTSDWFIVFHATDCKYYRALEPKLSLLAATLPETLQIGSVDGIMSPDLKKRFDVRRTPTLFFFHKGRMYPYKGEQTVEYMNEYAQGLFLEIDAANPNFKRFFPIPPSERANLTKAVENRKTSAGENSESITVVHDSMKSEL</sequence>
<evidence type="ECO:0000256" key="1">
    <source>
        <dbReference type="SAM" id="SignalP"/>
    </source>
</evidence>
<dbReference type="Proteomes" id="UP000243217">
    <property type="component" value="Unassembled WGS sequence"/>
</dbReference>
<dbReference type="PANTHER" id="PTHR19991:SF2">
    <property type="entry name" value="GH08893P"/>
    <property type="match status" value="1"/>
</dbReference>
<evidence type="ECO:0000259" key="2">
    <source>
        <dbReference type="Pfam" id="PF00085"/>
    </source>
</evidence>
<feature type="chain" id="PRO_5012370698" description="Thioredoxin domain-containing protein" evidence="1">
    <location>
        <begin position="20"/>
        <end position="179"/>
    </location>
</feature>
<proteinExistence type="predicted"/>
<dbReference type="AlphaFoldDB" id="A0A1V9YTG7"/>
<organism evidence="3 4">
    <name type="scientific">Thraustotheca clavata</name>
    <dbReference type="NCBI Taxonomy" id="74557"/>
    <lineage>
        <taxon>Eukaryota</taxon>
        <taxon>Sar</taxon>
        <taxon>Stramenopiles</taxon>
        <taxon>Oomycota</taxon>
        <taxon>Saprolegniomycetes</taxon>
        <taxon>Saprolegniales</taxon>
        <taxon>Achlyaceae</taxon>
        <taxon>Thraustotheca</taxon>
    </lineage>
</organism>
<feature type="domain" description="Thioredoxin" evidence="2">
    <location>
        <begin position="22"/>
        <end position="118"/>
    </location>
</feature>
<dbReference type="InterPro" id="IPR036249">
    <property type="entry name" value="Thioredoxin-like_sf"/>
</dbReference>
<protein>
    <recommendedName>
        <fullName evidence="2">Thioredoxin domain-containing protein</fullName>
    </recommendedName>
</protein>
<dbReference type="Pfam" id="PF00085">
    <property type="entry name" value="Thioredoxin"/>
    <property type="match status" value="1"/>
</dbReference>
<evidence type="ECO:0000313" key="4">
    <source>
        <dbReference type="Proteomes" id="UP000243217"/>
    </source>
</evidence>
<dbReference type="EMBL" id="JNBS01002862">
    <property type="protein sequence ID" value="OQR89094.1"/>
    <property type="molecule type" value="Genomic_DNA"/>
</dbReference>
<dbReference type="STRING" id="74557.A0A1V9YTG7"/>
<keyword evidence="4" id="KW-1185">Reference proteome</keyword>
<accession>A0A1V9YTG7</accession>
<dbReference type="OrthoDB" id="294696at2759"/>
<comment type="caution">
    <text evidence="3">The sequence shown here is derived from an EMBL/GenBank/DDBJ whole genome shotgun (WGS) entry which is preliminary data.</text>
</comment>
<name>A0A1V9YTG7_9STRA</name>
<dbReference type="Gene3D" id="3.40.30.10">
    <property type="entry name" value="Glutaredoxin"/>
    <property type="match status" value="1"/>
</dbReference>
<dbReference type="CDD" id="cd02961">
    <property type="entry name" value="PDI_a_family"/>
    <property type="match status" value="1"/>
</dbReference>